<dbReference type="InterPro" id="IPR000835">
    <property type="entry name" value="HTH_MarR-typ"/>
</dbReference>
<evidence type="ECO:0000313" key="6">
    <source>
        <dbReference type="Proteomes" id="UP000252255"/>
    </source>
</evidence>
<name>A0A367WPD9_9PROT</name>
<dbReference type="PANTHER" id="PTHR42756">
    <property type="entry name" value="TRANSCRIPTIONAL REGULATOR, MARR"/>
    <property type="match status" value="1"/>
</dbReference>
<keyword evidence="3" id="KW-0804">Transcription</keyword>
<evidence type="ECO:0000256" key="2">
    <source>
        <dbReference type="ARBA" id="ARBA00023125"/>
    </source>
</evidence>
<dbReference type="SMART" id="SM00347">
    <property type="entry name" value="HTH_MARR"/>
    <property type="match status" value="1"/>
</dbReference>
<reference evidence="5 6" key="1">
    <citation type="submission" date="2014-07" db="EMBL/GenBank/DDBJ databases">
        <title>Draft genome sequence of Thalassospira profundimaris PR54-5.</title>
        <authorList>
            <person name="Lai Q."/>
            <person name="Shao Z."/>
        </authorList>
    </citation>
    <scope>NUCLEOTIDE SEQUENCE [LARGE SCALE GENOMIC DNA]</scope>
    <source>
        <strain evidence="5 6">PR54-5</strain>
    </source>
</reference>
<dbReference type="Gene3D" id="1.10.10.10">
    <property type="entry name" value="Winged helix-like DNA-binding domain superfamily/Winged helix DNA-binding domain"/>
    <property type="match status" value="1"/>
</dbReference>
<dbReference type="AlphaFoldDB" id="A0A367WPD9"/>
<evidence type="ECO:0000313" key="5">
    <source>
        <dbReference type="EMBL" id="RCK43267.1"/>
    </source>
</evidence>
<dbReference type="SUPFAM" id="SSF46785">
    <property type="entry name" value="Winged helix' DNA-binding domain"/>
    <property type="match status" value="1"/>
</dbReference>
<dbReference type="PANTHER" id="PTHR42756:SF1">
    <property type="entry name" value="TRANSCRIPTIONAL REPRESSOR OF EMRAB OPERON"/>
    <property type="match status" value="1"/>
</dbReference>
<accession>A0A367WPD9</accession>
<dbReference type="InterPro" id="IPR036390">
    <property type="entry name" value="WH_DNA-bd_sf"/>
</dbReference>
<organism evidence="5 6">
    <name type="scientific">Thalassospira profundimaris</name>
    <dbReference type="NCBI Taxonomy" id="502049"/>
    <lineage>
        <taxon>Bacteria</taxon>
        <taxon>Pseudomonadati</taxon>
        <taxon>Pseudomonadota</taxon>
        <taxon>Alphaproteobacteria</taxon>
        <taxon>Rhodospirillales</taxon>
        <taxon>Thalassospiraceae</taxon>
        <taxon>Thalassospira</taxon>
    </lineage>
</organism>
<sequence length="150" mass="17117">MIRLATRGFNRSLQIRLASHHVTFGQWIFLRILWEQEGLTQRELSEEAGLTEPTTHTALQRLEALGFLEKRTLAGNKRKQHVFLTKRGKELRIELEPLAVEVNEVALAGLSSSELDIIRKGMLLILDNLEEDERKAGEEGRKVPPTRIPT</sequence>
<comment type="caution">
    <text evidence="5">The sequence shown here is derived from an EMBL/GenBank/DDBJ whole genome shotgun (WGS) entry which is preliminary data.</text>
</comment>
<dbReference type="InterPro" id="IPR036388">
    <property type="entry name" value="WH-like_DNA-bd_sf"/>
</dbReference>
<evidence type="ECO:0000256" key="3">
    <source>
        <dbReference type="ARBA" id="ARBA00023163"/>
    </source>
</evidence>
<dbReference type="EMBL" id="JPWI01000015">
    <property type="protein sequence ID" value="RCK43267.1"/>
    <property type="molecule type" value="Genomic_DNA"/>
</dbReference>
<feature type="domain" description="HTH marR-type" evidence="4">
    <location>
        <begin position="1"/>
        <end position="127"/>
    </location>
</feature>
<gene>
    <name evidence="5" type="ORF">TH30_19840</name>
</gene>
<dbReference type="Proteomes" id="UP000252255">
    <property type="component" value="Unassembled WGS sequence"/>
</dbReference>
<dbReference type="Pfam" id="PF12802">
    <property type="entry name" value="MarR_2"/>
    <property type="match status" value="1"/>
</dbReference>
<protein>
    <submittedName>
        <fullName evidence="5">MarR family transcriptional regulator</fullName>
    </submittedName>
</protein>
<keyword evidence="1" id="KW-0805">Transcription regulation</keyword>
<dbReference type="PROSITE" id="PS50995">
    <property type="entry name" value="HTH_MARR_2"/>
    <property type="match status" value="1"/>
</dbReference>
<dbReference type="GO" id="GO:0003700">
    <property type="term" value="F:DNA-binding transcription factor activity"/>
    <property type="evidence" value="ECO:0007669"/>
    <property type="project" value="InterPro"/>
</dbReference>
<proteinExistence type="predicted"/>
<evidence type="ECO:0000256" key="1">
    <source>
        <dbReference type="ARBA" id="ARBA00023015"/>
    </source>
</evidence>
<dbReference type="GO" id="GO:0003677">
    <property type="term" value="F:DNA binding"/>
    <property type="evidence" value="ECO:0007669"/>
    <property type="project" value="UniProtKB-KW"/>
</dbReference>
<keyword evidence="2" id="KW-0238">DNA-binding</keyword>
<evidence type="ECO:0000259" key="4">
    <source>
        <dbReference type="PROSITE" id="PS50995"/>
    </source>
</evidence>